<name>A0A4R6QS97_9BURK</name>
<feature type="compositionally biased region" description="Gly residues" evidence="7">
    <location>
        <begin position="66"/>
        <end position="86"/>
    </location>
</feature>
<evidence type="ECO:0000256" key="7">
    <source>
        <dbReference type="SAM" id="MobiDB-lite"/>
    </source>
</evidence>
<dbReference type="FunCoup" id="A0A4R6QS97">
    <property type="interactions" value="289"/>
</dbReference>
<dbReference type="NCBIfam" id="TIGR01933">
    <property type="entry name" value="hflK"/>
    <property type="match status" value="1"/>
</dbReference>
<dbReference type="EMBL" id="SNXS01000001">
    <property type="protein sequence ID" value="TDP74201.1"/>
    <property type="molecule type" value="Genomic_DNA"/>
</dbReference>
<evidence type="ECO:0000313" key="10">
    <source>
        <dbReference type="Proteomes" id="UP000295361"/>
    </source>
</evidence>
<evidence type="ECO:0000256" key="6">
    <source>
        <dbReference type="RuleBase" id="RU364113"/>
    </source>
</evidence>
<comment type="function">
    <text evidence="6">HflC and HflK could encode or regulate a protease.</text>
</comment>
<comment type="similarity">
    <text evidence="2 6">Belongs to the band 7/mec-2 family. HflK subfamily.</text>
</comment>
<evidence type="ECO:0000259" key="8">
    <source>
        <dbReference type="SMART" id="SM00244"/>
    </source>
</evidence>
<feature type="transmembrane region" description="Helical" evidence="6">
    <location>
        <begin position="98"/>
        <end position="119"/>
    </location>
</feature>
<evidence type="ECO:0000256" key="3">
    <source>
        <dbReference type="ARBA" id="ARBA00022692"/>
    </source>
</evidence>
<dbReference type="CDD" id="cd03404">
    <property type="entry name" value="SPFH_HflK"/>
    <property type="match status" value="1"/>
</dbReference>
<proteinExistence type="inferred from homology"/>
<dbReference type="GO" id="GO:0008233">
    <property type="term" value="F:peptidase activity"/>
    <property type="evidence" value="ECO:0007669"/>
    <property type="project" value="UniProtKB-KW"/>
</dbReference>
<dbReference type="GO" id="GO:0006508">
    <property type="term" value="P:proteolysis"/>
    <property type="evidence" value="ECO:0007669"/>
    <property type="project" value="UniProtKB-KW"/>
</dbReference>
<keyword evidence="9" id="KW-0645">Protease</keyword>
<keyword evidence="5 6" id="KW-0472">Membrane</keyword>
<comment type="subcellular location">
    <subcellularLocation>
        <location evidence="1">Membrane</location>
        <topology evidence="1">Single-pass membrane protein</topology>
    </subcellularLocation>
</comment>
<dbReference type="InterPro" id="IPR020980">
    <property type="entry name" value="Membrane_HflK_N"/>
</dbReference>
<dbReference type="InParanoid" id="A0A4R6QS97"/>
<dbReference type="InterPro" id="IPR010201">
    <property type="entry name" value="HflK"/>
</dbReference>
<gene>
    <name evidence="9" type="ORF">DES47_101255</name>
</gene>
<evidence type="ECO:0000256" key="1">
    <source>
        <dbReference type="ARBA" id="ARBA00004167"/>
    </source>
</evidence>
<dbReference type="AlphaFoldDB" id="A0A4R6QS97"/>
<dbReference type="Pfam" id="PF01145">
    <property type="entry name" value="Band_7"/>
    <property type="match status" value="1"/>
</dbReference>
<organism evidence="9 10">
    <name type="scientific">Roseateles toxinivorans</name>
    <dbReference type="NCBI Taxonomy" id="270368"/>
    <lineage>
        <taxon>Bacteria</taxon>
        <taxon>Pseudomonadati</taxon>
        <taxon>Pseudomonadota</taxon>
        <taxon>Betaproteobacteria</taxon>
        <taxon>Burkholderiales</taxon>
        <taxon>Sphaerotilaceae</taxon>
        <taxon>Roseateles</taxon>
    </lineage>
</organism>
<evidence type="ECO:0000256" key="4">
    <source>
        <dbReference type="ARBA" id="ARBA00022989"/>
    </source>
</evidence>
<protein>
    <recommendedName>
        <fullName evidence="6">Protein HflK</fullName>
    </recommendedName>
</protein>
<dbReference type="Gene3D" id="3.30.479.30">
    <property type="entry name" value="Band 7 domain"/>
    <property type="match status" value="1"/>
</dbReference>
<feature type="region of interest" description="Disordered" evidence="7">
    <location>
        <begin position="66"/>
        <end position="90"/>
    </location>
</feature>
<keyword evidence="10" id="KW-1185">Reference proteome</keyword>
<dbReference type="InterPro" id="IPR050710">
    <property type="entry name" value="Band7/mec-2_domain"/>
</dbReference>
<comment type="caution">
    <text evidence="9">The sequence shown here is derived from an EMBL/GenBank/DDBJ whole genome shotgun (WGS) entry which is preliminary data.</text>
</comment>
<feature type="domain" description="Band 7" evidence="8">
    <location>
        <begin position="114"/>
        <end position="287"/>
    </location>
</feature>
<dbReference type="InterPro" id="IPR036013">
    <property type="entry name" value="Band_7/SPFH_dom_sf"/>
</dbReference>
<evidence type="ECO:0000256" key="2">
    <source>
        <dbReference type="ARBA" id="ARBA00006971"/>
    </source>
</evidence>
<comment type="subunit">
    <text evidence="6">HflC and HflK may interact to form a multimeric complex.</text>
</comment>
<dbReference type="PANTHER" id="PTHR43327">
    <property type="entry name" value="STOMATIN-LIKE PROTEIN 2, MITOCHONDRIAL"/>
    <property type="match status" value="1"/>
</dbReference>
<accession>A0A4R6QS97</accession>
<sequence>MNMRTQQSASAPFGERLAQVASAARALLAGRGWRAGRHLNNGRNEGPPDLDELWKDFNRKLSGLFGGKGGGGGGGSNNGGGSGGNGPNFQPDMKSAGIGAGLIGGVVLLAWLGSGFFIVQEGQQSVVTSFGKYSKTVDAGFQWRLPYPFQGNETVPVTQLRTVEVGRNAVVQAIGLRDSSMLTQDENIVDIRFTVQYRLKDARDYLFENNSPDGAVVQASESAVREIVGRSNMDSVLYEQRDAIASELGKSVQVQLDRLKAGILIVNVNVQSVQAPDQVQAAFDDAFKAGADRERLKNEGQAYANDVIPKAQGTAARLREEAEAYKARVVAQAEGDSQRFKSVLTEYQKAPAVTRDRLYIDTMQQVYSNVSKVMVDSRNGSNLLYLPLDKLIQQAGSVSATAPVVVTPPAEAGSIPATTDVRSRDGSRSRDRDGR</sequence>
<evidence type="ECO:0000313" key="9">
    <source>
        <dbReference type="EMBL" id="TDP74201.1"/>
    </source>
</evidence>
<evidence type="ECO:0000256" key="5">
    <source>
        <dbReference type="ARBA" id="ARBA00023136"/>
    </source>
</evidence>
<dbReference type="Pfam" id="PF12221">
    <property type="entry name" value="HflK_N"/>
    <property type="match status" value="1"/>
</dbReference>
<dbReference type="Proteomes" id="UP000295361">
    <property type="component" value="Unassembled WGS sequence"/>
</dbReference>
<feature type="region of interest" description="Disordered" evidence="7">
    <location>
        <begin position="407"/>
        <end position="435"/>
    </location>
</feature>
<dbReference type="OrthoDB" id="9779595at2"/>
<dbReference type="SMART" id="SM00244">
    <property type="entry name" value="PHB"/>
    <property type="match status" value="1"/>
</dbReference>
<keyword evidence="9" id="KW-0378">Hydrolase</keyword>
<dbReference type="PANTHER" id="PTHR43327:SF2">
    <property type="entry name" value="MODULATOR OF FTSH PROTEASE HFLK"/>
    <property type="match status" value="1"/>
</dbReference>
<dbReference type="SUPFAM" id="SSF117892">
    <property type="entry name" value="Band 7/SPFH domain"/>
    <property type="match status" value="1"/>
</dbReference>
<keyword evidence="3 6" id="KW-0812">Transmembrane</keyword>
<keyword evidence="4 6" id="KW-1133">Transmembrane helix</keyword>
<feature type="compositionally biased region" description="Basic and acidic residues" evidence="7">
    <location>
        <begin position="421"/>
        <end position="435"/>
    </location>
</feature>
<dbReference type="InterPro" id="IPR001107">
    <property type="entry name" value="Band_7"/>
</dbReference>
<reference evidence="9 10" key="1">
    <citation type="submission" date="2019-03" db="EMBL/GenBank/DDBJ databases">
        <title>Genomic Encyclopedia of Type Strains, Phase IV (KMG-IV): sequencing the most valuable type-strain genomes for metagenomic binning, comparative biology and taxonomic classification.</title>
        <authorList>
            <person name="Goeker M."/>
        </authorList>
    </citation>
    <scope>NUCLEOTIDE SEQUENCE [LARGE SCALE GENOMIC DNA]</scope>
    <source>
        <strain evidence="9 10">DSM 16998</strain>
    </source>
</reference>
<dbReference type="GO" id="GO:0016020">
    <property type="term" value="C:membrane"/>
    <property type="evidence" value="ECO:0007669"/>
    <property type="project" value="UniProtKB-SubCell"/>
</dbReference>